<gene>
    <name evidence="1" type="ORF">Tci_932444</name>
</gene>
<feature type="non-terminal residue" evidence="1">
    <location>
        <position position="48"/>
    </location>
</feature>
<proteinExistence type="predicted"/>
<dbReference type="AlphaFoldDB" id="A0A699XKQ2"/>
<name>A0A699XKQ2_TANCI</name>
<protein>
    <submittedName>
        <fullName evidence="1">Uncharacterized protein</fullName>
    </submittedName>
</protein>
<comment type="caution">
    <text evidence="1">The sequence shown here is derived from an EMBL/GenBank/DDBJ whole genome shotgun (WGS) entry which is preliminary data.</text>
</comment>
<organism evidence="1">
    <name type="scientific">Tanacetum cinerariifolium</name>
    <name type="common">Dalmatian daisy</name>
    <name type="synonym">Chrysanthemum cinerariifolium</name>
    <dbReference type="NCBI Taxonomy" id="118510"/>
    <lineage>
        <taxon>Eukaryota</taxon>
        <taxon>Viridiplantae</taxon>
        <taxon>Streptophyta</taxon>
        <taxon>Embryophyta</taxon>
        <taxon>Tracheophyta</taxon>
        <taxon>Spermatophyta</taxon>
        <taxon>Magnoliopsida</taxon>
        <taxon>eudicotyledons</taxon>
        <taxon>Gunneridae</taxon>
        <taxon>Pentapetalae</taxon>
        <taxon>asterids</taxon>
        <taxon>campanulids</taxon>
        <taxon>Asterales</taxon>
        <taxon>Asteraceae</taxon>
        <taxon>Asteroideae</taxon>
        <taxon>Anthemideae</taxon>
        <taxon>Anthemidinae</taxon>
        <taxon>Tanacetum</taxon>
    </lineage>
</organism>
<dbReference type="EMBL" id="BKCJ011878097">
    <property type="protein sequence ID" value="GFD60475.1"/>
    <property type="molecule type" value="Genomic_DNA"/>
</dbReference>
<sequence>MVVHRALGDFGPCRDAVHAGDLETVVAEFGNRRLHNGFTFSVGQSQGS</sequence>
<accession>A0A699XKQ2</accession>
<evidence type="ECO:0000313" key="1">
    <source>
        <dbReference type="EMBL" id="GFD60475.1"/>
    </source>
</evidence>
<reference evidence="1" key="1">
    <citation type="journal article" date="2019" name="Sci. Rep.">
        <title>Draft genome of Tanacetum cinerariifolium, the natural source of mosquito coil.</title>
        <authorList>
            <person name="Yamashiro T."/>
            <person name="Shiraishi A."/>
            <person name="Satake H."/>
            <person name="Nakayama K."/>
        </authorList>
    </citation>
    <scope>NUCLEOTIDE SEQUENCE</scope>
</reference>